<gene>
    <name evidence="2" type="ordered locus">Celly_3101</name>
</gene>
<evidence type="ECO:0000313" key="3">
    <source>
        <dbReference type="Proteomes" id="UP000007487"/>
    </source>
</evidence>
<dbReference type="HOGENOM" id="CLU_741228_0_0_10"/>
<feature type="chain" id="PRO_5003259372" description="Fibronectin type III domain protein" evidence="1">
    <location>
        <begin position="24"/>
        <end position="373"/>
    </location>
</feature>
<keyword evidence="1" id="KW-0732">Signal</keyword>
<dbReference type="STRING" id="867900.Celly_3101"/>
<organism evidence="2 3">
    <name type="scientific">Cellulophaga lytica (strain ATCC 23178 / DSM 7489 / JCM 8516 / NBRC 14961 / NCIMB 1423 / VKM B-1433 / Cy l20)</name>
    <dbReference type="NCBI Taxonomy" id="867900"/>
    <lineage>
        <taxon>Bacteria</taxon>
        <taxon>Pseudomonadati</taxon>
        <taxon>Bacteroidota</taxon>
        <taxon>Flavobacteriia</taxon>
        <taxon>Flavobacteriales</taxon>
        <taxon>Flavobacteriaceae</taxon>
        <taxon>Cellulophaga</taxon>
    </lineage>
</organism>
<proteinExistence type="predicted"/>
<sequence length="373" mass="42388">MKNNKTILLFLMLFALIQTSCTKDEDYPVDPNGAITVVNVAGTSAEIDYTGDLDDDPDYKLAWGKRIKGEEKYDIDYNIAFNGGRIITGLDYSTTYEVAVFQPNGDTTPYNTVEFTTEAFEAIEFINVVATNHIFTSVGEEITFKITKGKNDLGITKLYLATYIPNNDDYSMKEFIELDVTKNGSIFSFTIPKEALPLNYSYTKNYELYYGTNTNRLNKVYSPLSNGRNFDPNFIVFNSKIALNKVLKQSSITSRKCNTKKAYYINFEGVLYDYTFLQENKPKKSIIIKNLDNNAELILSDDLADDCNRFYTSRLETYQGVVHNGLEASSLYVEFIKDESQGLVAGNYSIKANYALENGDYFETNTFEFEITE</sequence>
<reference evidence="2 3" key="1">
    <citation type="journal article" date="2011" name="Stand. Genomic Sci.">
        <title>Complete genome sequence of Cellulophaga lytica type strain (LIM- 21).</title>
        <authorList>
            <person name="Pati A."/>
            <person name="Abt B."/>
            <person name="Teshima H."/>
            <person name="Nolan M."/>
            <person name="Lapidus A."/>
            <person name="Lucas S."/>
            <person name="Hammon N."/>
            <person name="Deshpande S."/>
            <person name="Cheng J.F."/>
            <person name="Tapia R."/>
            <person name="Han C."/>
            <person name="Goodwin L."/>
            <person name="Pitluck S."/>
            <person name="Liolios K."/>
            <person name="Pagani I."/>
            <person name="Mavromatis K."/>
            <person name="Ovchinikova G."/>
            <person name="Chen A."/>
            <person name="Palaniappan K."/>
            <person name="Land M."/>
            <person name="Hauser L."/>
            <person name="Jeffries C.D."/>
            <person name="Detter J.C."/>
            <person name="Brambilla E.M."/>
            <person name="Kannan K.P."/>
            <person name="Rohde M."/>
            <person name="Spring S."/>
            <person name="Goker M."/>
            <person name="Woyke T."/>
            <person name="Bristow J."/>
            <person name="Eisen J.A."/>
            <person name="Markowitz V."/>
            <person name="Hugenholtz P."/>
            <person name="Kyrpides N.C."/>
            <person name="Klenk H.P."/>
            <person name="Ivanova N."/>
        </authorList>
    </citation>
    <scope>NUCLEOTIDE SEQUENCE [LARGE SCALE GENOMIC DNA]</scope>
    <source>
        <strain evidence="3">ATCC 23178 / DSM 7489 / JCM 8516 / NBRC 14961 / NCIMB 1423 / VKM B-1433 / Cy l20</strain>
    </source>
</reference>
<dbReference type="KEGG" id="cly:Celly_3101"/>
<name>F0RDW3_CELLC</name>
<dbReference type="Proteomes" id="UP000007487">
    <property type="component" value="Chromosome"/>
</dbReference>
<accession>F0RDW3</accession>
<evidence type="ECO:0000313" key="2">
    <source>
        <dbReference type="EMBL" id="ADY30918.1"/>
    </source>
</evidence>
<feature type="signal peptide" evidence="1">
    <location>
        <begin position="1"/>
        <end position="23"/>
    </location>
</feature>
<evidence type="ECO:0000256" key="1">
    <source>
        <dbReference type="SAM" id="SignalP"/>
    </source>
</evidence>
<dbReference type="EMBL" id="CP002534">
    <property type="protein sequence ID" value="ADY30918.1"/>
    <property type="molecule type" value="Genomic_DNA"/>
</dbReference>
<dbReference type="AlphaFoldDB" id="F0RDW3"/>
<evidence type="ECO:0008006" key="4">
    <source>
        <dbReference type="Google" id="ProtNLM"/>
    </source>
</evidence>
<keyword evidence="3" id="KW-1185">Reference proteome</keyword>
<dbReference type="RefSeq" id="WP_013622661.1">
    <property type="nucleotide sequence ID" value="NC_015167.1"/>
</dbReference>
<protein>
    <recommendedName>
        <fullName evidence="4">Fibronectin type III domain protein</fullName>
    </recommendedName>
</protein>